<keyword evidence="2" id="KW-1185">Reference proteome</keyword>
<evidence type="ECO:0000313" key="1">
    <source>
        <dbReference type="EMBL" id="MFC0560149.1"/>
    </source>
</evidence>
<reference evidence="1 2" key="1">
    <citation type="submission" date="2024-09" db="EMBL/GenBank/DDBJ databases">
        <authorList>
            <person name="Sun Q."/>
            <person name="Mori K."/>
        </authorList>
    </citation>
    <scope>NUCLEOTIDE SEQUENCE [LARGE SCALE GENOMIC DNA]</scope>
    <source>
        <strain evidence="1 2">NCAIM B.02301</strain>
    </source>
</reference>
<organism evidence="1 2">
    <name type="scientific">Halalkalibacter alkalisediminis</name>
    <dbReference type="NCBI Taxonomy" id="935616"/>
    <lineage>
        <taxon>Bacteria</taxon>
        <taxon>Bacillati</taxon>
        <taxon>Bacillota</taxon>
        <taxon>Bacilli</taxon>
        <taxon>Bacillales</taxon>
        <taxon>Bacillaceae</taxon>
        <taxon>Halalkalibacter</taxon>
    </lineage>
</organism>
<dbReference type="RefSeq" id="WP_273840416.1">
    <property type="nucleotide sequence ID" value="NZ_JAQQWT010000002.1"/>
</dbReference>
<name>A0ABV6NI95_9BACI</name>
<evidence type="ECO:0000313" key="2">
    <source>
        <dbReference type="Proteomes" id="UP001589833"/>
    </source>
</evidence>
<sequence length="35" mass="4283">MKIEGYLLVEHPSMREEVISLKKQGYKQNKRFVRF</sequence>
<comment type="caution">
    <text evidence="1">The sequence shown here is derived from an EMBL/GenBank/DDBJ whole genome shotgun (WGS) entry which is preliminary data.</text>
</comment>
<dbReference type="EMBL" id="JBHLTR010000017">
    <property type="protein sequence ID" value="MFC0560149.1"/>
    <property type="molecule type" value="Genomic_DNA"/>
</dbReference>
<proteinExistence type="predicted"/>
<protein>
    <submittedName>
        <fullName evidence="1">Uncharacterized protein</fullName>
    </submittedName>
</protein>
<dbReference type="Proteomes" id="UP001589833">
    <property type="component" value="Unassembled WGS sequence"/>
</dbReference>
<gene>
    <name evidence="1" type="ORF">ACFFH4_13985</name>
</gene>
<accession>A0ABV6NI95</accession>